<evidence type="ECO:0000313" key="4">
    <source>
        <dbReference type="Proteomes" id="UP000182998"/>
    </source>
</evidence>
<gene>
    <name evidence="1" type="ORF">LMI_0479</name>
    <name evidence="2" type="ORF">SAMN02982997_01918</name>
</gene>
<accession>A0A098GEC0</accession>
<keyword evidence="4" id="KW-1185">Reference proteome</keyword>
<dbReference type="OrthoDB" id="5657145at2"/>
<dbReference type="HOGENOM" id="CLU_2060288_0_0_6"/>
<proteinExistence type="predicted"/>
<reference evidence="2 4" key="3">
    <citation type="submission" date="2016-10" db="EMBL/GenBank/DDBJ databases">
        <authorList>
            <person name="Varghese N."/>
            <person name="Submissions S."/>
        </authorList>
    </citation>
    <scope>NUCLEOTIDE SEQUENCE [LARGE SCALE GENOMIC DNA]</scope>
    <source>
        <strain evidence="2 4">ATCC 33218</strain>
    </source>
</reference>
<sequence>MVKSKFTFFKNADPSSLAELITNIANNKSLVQELIQKITVFRNSFDEELRQSPKNHDEILAALNRSERCLETLKKMDADQPITAEEQRLLLDYIKPMHLSGAKVIEEIPEDRPESATPG</sequence>
<evidence type="ECO:0000313" key="2">
    <source>
        <dbReference type="EMBL" id="SCY51515.1"/>
    </source>
</evidence>
<evidence type="ECO:0000313" key="1">
    <source>
        <dbReference type="EMBL" id="CEG59826.1"/>
    </source>
</evidence>
<evidence type="ECO:0000313" key="3">
    <source>
        <dbReference type="Proteomes" id="UP000032414"/>
    </source>
</evidence>
<name>A0A098GEC0_LEGMI</name>
<dbReference type="AlphaFoldDB" id="A0A098GEC0"/>
<dbReference type="KEGG" id="tmc:LMI_0479"/>
<dbReference type="EMBL" id="LN614830">
    <property type="protein sequence ID" value="CEG59826.1"/>
    <property type="molecule type" value="Genomic_DNA"/>
</dbReference>
<dbReference type="Proteomes" id="UP000182998">
    <property type="component" value="Unassembled WGS sequence"/>
</dbReference>
<protein>
    <submittedName>
        <fullName evidence="1">Uncharacterized protein</fullName>
    </submittedName>
</protein>
<reference evidence="3" key="1">
    <citation type="submission" date="2014-09" db="EMBL/GenBank/DDBJ databases">
        <authorList>
            <person name="Gomez-Valero L."/>
        </authorList>
    </citation>
    <scope>NUCLEOTIDE SEQUENCE [LARGE SCALE GENOMIC DNA]</scope>
    <source>
        <strain evidence="3">ATCC33218</strain>
    </source>
</reference>
<organism evidence="1 3">
    <name type="scientific">Legionella micdadei</name>
    <name type="common">Tatlockia micdadei</name>
    <dbReference type="NCBI Taxonomy" id="451"/>
    <lineage>
        <taxon>Bacteria</taxon>
        <taxon>Pseudomonadati</taxon>
        <taxon>Pseudomonadota</taxon>
        <taxon>Gammaproteobacteria</taxon>
        <taxon>Legionellales</taxon>
        <taxon>Legionellaceae</taxon>
        <taxon>Legionella</taxon>
    </lineage>
</organism>
<dbReference type="EMBL" id="FMVN01000009">
    <property type="protein sequence ID" value="SCY51515.1"/>
    <property type="molecule type" value="Genomic_DNA"/>
</dbReference>
<reference evidence="1" key="2">
    <citation type="submission" date="2014-09" db="EMBL/GenBank/DDBJ databases">
        <authorList>
            <person name="GOMEZ-VALERO Laura"/>
        </authorList>
    </citation>
    <scope>NUCLEOTIDE SEQUENCE</scope>
    <source>
        <strain evidence="1">ATCC33218</strain>
    </source>
</reference>
<dbReference type="Proteomes" id="UP000032414">
    <property type="component" value="Chromosome I"/>
</dbReference>
<dbReference type="PATRIC" id="fig|451.8.peg.58"/>
<dbReference type="RefSeq" id="WP_143001011.1">
    <property type="nucleotide sequence ID" value="NZ_CP020614.1"/>
</dbReference>